<evidence type="ECO:0000256" key="4">
    <source>
        <dbReference type="SAM" id="Phobius"/>
    </source>
</evidence>
<feature type="compositionally biased region" description="Polar residues" evidence="3">
    <location>
        <begin position="926"/>
        <end position="938"/>
    </location>
</feature>
<evidence type="ECO:0000256" key="3">
    <source>
        <dbReference type="SAM" id="MobiDB-lite"/>
    </source>
</evidence>
<evidence type="ECO:0000259" key="6">
    <source>
        <dbReference type="PROSITE" id="PS50011"/>
    </source>
</evidence>
<keyword evidence="5" id="KW-0732">Signal</keyword>
<proteinExistence type="predicted"/>
<organism evidence="7 8">
    <name type="scientific">Chlamydomonas reinhardtii</name>
    <name type="common">Chlamydomonas smithii</name>
    <dbReference type="NCBI Taxonomy" id="3055"/>
    <lineage>
        <taxon>Eukaryota</taxon>
        <taxon>Viridiplantae</taxon>
        <taxon>Chlorophyta</taxon>
        <taxon>core chlorophytes</taxon>
        <taxon>Chlorophyceae</taxon>
        <taxon>CS clade</taxon>
        <taxon>Chlamydomonadales</taxon>
        <taxon>Chlamydomonadaceae</taxon>
        <taxon>Chlamydomonas</taxon>
    </lineage>
</organism>
<dbReference type="KEGG" id="cre:CHLRE_12g516800v5"/>
<dbReference type="Pfam" id="PF07714">
    <property type="entry name" value="PK_Tyr_Ser-Thr"/>
    <property type="match status" value="1"/>
</dbReference>
<evidence type="ECO:0000313" key="8">
    <source>
        <dbReference type="Proteomes" id="UP000006906"/>
    </source>
</evidence>
<dbReference type="PANTHER" id="PTHR33589:SF3">
    <property type="entry name" value="ZYMOGEN GRANULE MEMBRANE PROTEIN 16-LIKE"/>
    <property type="match status" value="1"/>
</dbReference>
<keyword evidence="1" id="KW-0430">Lectin</keyword>
<dbReference type="PaxDb" id="3055-EDP00780"/>
<dbReference type="InterPro" id="IPR000719">
    <property type="entry name" value="Prot_kinase_dom"/>
</dbReference>
<feature type="domain" description="Protein kinase" evidence="6">
    <location>
        <begin position="1006"/>
        <end position="1069"/>
    </location>
</feature>
<dbReference type="GeneID" id="5722651"/>
<dbReference type="Gene3D" id="3.30.200.20">
    <property type="entry name" value="Phosphorylase Kinase, domain 1"/>
    <property type="match status" value="1"/>
</dbReference>
<dbReference type="InParanoid" id="A0A2K3D3T5"/>
<dbReference type="Proteomes" id="UP000006906">
    <property type="component" value="Chromosome 12"/>
</dbReference>
<dbReference type="EMBL" id="CM008973">
    <property type="protein sequence ID" value="PNW75198.1"/>
    <property type="molecule type" value="Genomic_DNA"/>
</dbReference>
<evidence type="ECO:0000256" key="5">
    <source>
        <dbReference type="SAM" id="SignalP"/>
    </source>
</evidence>
<protein>
    <recommendedName>
        <fullName evidence="6">Protein kinase domain-containing protein</fullName>
    </recommendedName>
</protein>
<dbReference type="GO" id="GO:0004672">
    <property type="term" value="F:protein kinase activity"/>
    <property type="evidence" value="ECO:0007669"/>
    <property type="project" value="InterPro"/>
</dbReference>
<dbReference type="InterPro" id="IPR001245">
    <property type="entry name" value="Ser-Thr/Tyr_kinase_cat_dom"/>
</dbReference>
<accession>A0A2K3D3T5</accession>
<keyword evidence="4" id="KW-0812">Transmembrane</keyword>
<keyword evidence="8" id="KW-1185">Reference proteome</keyword>
<gene>
    <name evidence="7" type="ORF">CHLRE_12g516800v5</name>
</gene>
<keyword evidence="4" id="KW-0472">Membrane</keyword>
<evidence type="ECO:0000256" key="1">
    <source>
        <dbReference type="ARBA" id="ARBA00022734"/>
    </source>
</evidence>
<dbReference type="STRING" id="3055.A0A2K3D3T5"/>
<dbReference type="GO" id="GO:0005524">
    <property type="term" value="F:ATP binding"/>
    <property type="evidence" value="ECO:0007669"/>
    <property type="project" value="UniProtKB-UniRule"/>
</dbReference>
<keyword evidence="2" id="KW-0547">Nucleotide-binding</keyword>
<feature type="compositionally biased region" description="Low complexity" evidence="3">
    <location>
        <begin position="943"/>
        <end position="954"/>
    </location>
</feature>
<dbReference type="PANTHER" id="PTHR33589">
    <property type="entry name" value="OS11G0524900 PROTEIN"/>
    <property type="match status" value="1"/>
</dbReference>
<feature type="compositionally biased region" description="Basic residues" evidence="3">
    <location>
        <begin position="747"/>
        <end position="756"/>
    </location>
</feature>
<evidence type="ECO:0000256" key="2">
    <source>
        <dbReference type="PROSITE-ProRule" id="PRU10141"/>
    </source>
</evidence>
<feature type="binding site" evidence="2">
    <location>
        <position position="1033"/>
    </location>
    <ligand>
        <name>ATP</name>
        <dbReference type="ChEBI" id="CHEBI:30616"/>
    </ligand>
</feature>
<dbReference type="Gramene" id="PNW75198">
    <property type="protein sequence ID" value="PNW75198"/>
    <property type="gene ID" value="CHLRE_12g516800v5"/>
</dbReference>
<dbReference type="InterPro" id="IPR052321">
    <property type="entry name" value="PolyBind_ProtTraffic"/>
</dbReference>
<dbReference type="InterPro" id="IPR011009">
    <property type="entry name" value="Kinase-like_dom_sf"/>
</dbReference>
<feature type="region of interest" description="Disordered" evidence="3">
    <location>
        <begin position="747"/>
        <end position="798"/>
    </location>
</feature>
<reference evidence="7 8" key="1">
    <citation type="journal article" date="2007" name="Science">
        <title>The Chlamydomonas genome reveals the evolution of key animal and plant functions.</title>
        <authorList>
            <person name="Merchant S.S."/>
            <person name="Prochnik S.E."/>
            <person name="Vallon O."/>
            <person name="Harris E.H."/>
            <person name="Karpowicz S.J."/>
            <person name="Witman G.B."/>
            <person name="Terry A."/>
            <person name="Salamov A."/>
            <person name="Fritz-Laylin L.K."/>
            <person name="Marechal-Drouard L."/>
            <person name="Marshall W.F."/>
            <person name="Qu L.H."/>
            <person name="Nelson D.R."/>
            <person name="Sanderfoot A.A."/>
            <person name="Spalding M.H."/>
            <person name="Kapitonov V.V."/>
            <person name="Ren Q."/>
            <person name="Ferris P."/>
            <person name="Lindquist E."/>
            <person name="Shapiro H."/>
            <person name="Lucas S.M."/>
            <person name="Grimwood J."/>
            <person name="Schmutz J."/>
            <person name="Cardol P."/>
            <person name="Cerutti H."/>
            <person name="Chanfreau G."/>
            <person name="Chen C.L."/>
            <person name="Cognat V."/>
            <person name="Croft M.T."/>
            <person name="Dent R."/>
            <person name="Dutcher S."/>
            <person name="Fernandez E."/>
            <person name="Fukuzawa H."/>
            <person name="Gonzalez-Ballester D."/>
            <person name="Gonzalez-Halphen D."/>
            <person name="Hallmann A."/>
            <person name="Hanikenne M."/>
            <person name="Hippler M."/>
            <person name="Inwood W."/>
            <person name="Jabbari K."/>
            <person name="Kalanon M."/>
            <person name="Kuras R."/>
            <person name="Lefebvre P.A."/>
            <person name="Lemaire S.D."/>
            <person name="Lobanov A.V."/>
            <person name="Lohr M."/>
            <person name="Manuell A."/>
            <person name="Meier I."/>
            <person name="Mets L."/>
            <person name="Mittag M."/>
            <person name="Mittelmeier T."/>
            <person name="Moroney J.V."/>
            <person name="Moseley J."/>
            <person name="Napoli C."/>
            <person name="Nedelcu A.M."/>
            <person name="Niyogi K."/>
            <person name="Novoselov S.V."/>
            <person name="Paulsen I.T."/>
            <person name="Pazour G."/>
            <person name="Purton S."/>
            <person name="Ral J.P."/>
            <person name="Riano-Pachon D.M."/>
            <person name="Riekhof W."/>
            <person name="Rymarquis L."/>
            <person name="Schroda M."/>
            <person name="Stern D."/>
            <person name="Umen J."/>
            <person name="Willows R."/>
            <person name="Wilson N."/>
            <person name="Zimmer S.L."/>
            <person name="Allmer J."/>
            <person name="Balk J."/>
            <person name="Bisova K."/>
            <person name="Chen C.J."/>
            <person name="Elias M."/>
            <person name="Gendler K."/>
            <person name="Hauser C."/>
            <person name="Lamb M.R."/>
            <person name="Ledford H."/>
            <person name="Long J.C."/>
            <person name="Minagawa J."/>
            <person name="Page M.D."/>
            <person name="Pan J."/>
            <person name="Pootakham W."/>
            <person name="Roje S."/>
            <person name="Rose A."/>
            <person name="Stahlberg E."/>
            <person name="Terauchi A.M."/>
            <person name="Yang P."/>
            <person name="Ball S."/>
            <person name="Bowler C."/>
            <person name="Dieckmann C.L."/>
            <person name="Gladyshev V.N."/>
            <person name="Green P."/>
            <person name="Jorgensen R."/>
            <person name="Mayfield S."/>
            <person name="Mueller-Roeber B."/>
            <person name="Rajamani S."/>
            <person name="Sayre R.T."/>
            <person name="Brokstein P."/>
            <person name="Dubchak I."/>
            <person name="Goodstein D."/>
            <person name="Hornick L."/>
            <person name="Huang Y.W."/>
            <person name="Jhaveri J."/>
            <person name="Luo Y."/>
            <person name="Martinez D."/>
            <person name="Ngau W.C."/>
            <person name="Otillar B."/>
            <person name="Poliakov A."/>
            <person name="Porter A."/>
            <person name="Szajkowski L."/>
            <person name="Werner G."/>
            <person name="Zhou K."/>
            <person name="Grigoriev I.V."/>
            <person name="Rokhsar D.S."/>
            <person name="Grossman A.R."/>
        </authorList>
    </citation>
    <scope>NUCLEOTIDE SEQUENCE [LARGE SCALE GENOMIC DNA]</scope>
    <source>
        <strain evidence="8">CC-503</strain>
    </source>
</reference>
<dbReference type="SUPFAM" id="SSF56112">
    <property type="entry name" value="Protein kinase-like (PK-like)"/>
    <property type="match status" value="1"/>
</dbReference>
<keyword evidence="2" id="KW-0067">ATP-binding</keyword>
<feature type="chain" id="PRO_5014395986" description="Protein kinase domain-containing protein" evidence="5">
    <location>
        <begin position="29"/>
        <end position="1069"/>
    </location>
</feature>
<feature type="region of interest" description="Disordered" evidence="3">
    <location>
        <begin position="926"/>
        <end position="974"/>
    </location>
</feature>
<sequence length="1069" mass="108058">MLVGRRARSRPLQALTLLAAVLITSAAAAAIGECSAADGAATGVQALSSLSGGQVAQGVLATPVTATWDFKGRPDVLAMPQGTAVNLSCLTALNATVAAPSAAVGSVFLQPTALDLSAASGLSMAGVSLSTDCATVLAYQQYLCTSLRAAGSLTMEPGVVRFGRWRDGFTSLDNVNLTCPTSAGAAAVAVPCHLVSVQTAAELLEAFTVHAAAAAAAGANLTIVLASNVTVRRSSWPAAPVLVPTNMSLVGSALLARPVLDLEAMTKMWDLVPPNHMTIVAVTLVNLAPVYFSPGVIFSQFGMLSERVWAFQRSQRLLHLVNVTLVVPPEQLAYTKYWVTFLVSPVPEAQEKAAWIRVGGMKVGGVNATGVYYDSATAYTVTYLNVRITDTMDDPRYPLVAQYTGVRSLRADNVPLTSANPANGTRDLLAALDPSNSNPDDSGRRWVLLANNFSLSEAGGSWPGVGAAASGVAAGSNSSKISSTGSNGSTGDLAASAVVLAADFVITRGGGQMPMQLGFGWRVNAVGVPYGITLGLRQLVLTELAARGGRYSRSDPLAVLSSPLWGVSLAAGASKTRLENCTLVVSAEELQLLQQALLPAAQLAAVGVPGPARGTGANGTANGTEGSGAPQRPFDSALVAAAQAFFTAGDDLQTGNATVSRLVINRGTTMRYVMNNVTFRVPGSGEQANAGLRALGVPYDDGSSSSGGGTDPWVIGVAVGCAVGGALLLVAAAAVFVGLRRRRRGQQPSGKAKRLAVAKLADGNQQGGDRDGSSVGMATGQLEFPPGAPAGVSHGAAGSDGIARELATKAGEILSVQKCISTVGLTSSTLETSTATGAMGPYTAASSGPAAPAPAGGQPTISVALSSGGTMNTPYSNASAAVALAAAGFGIHADSFDQAATTSMIGAVRQQQSAAAALAAAALATRSPSPSYTQSQRSGVRDAGSAGAQSQGSGPATGSGVRGGGDAGAAASSTSGLMSSIGGTSLDQMRGVIAALGRDLADNKQLHVHGVIGKGAHGTVYRGTWRGLSVAIKSMMFGPDDHARHQQRPLMEAAISSNLTHPNIVTTYC</sequence>
<dbReference type="OrthoDB" id="5979581at2759"/>
<feature type="signal peptide" evidence="5">
    <location>
        <begin position="1"/>
        <end position="28"/>
    </location>
</feature>
<dbReference type="PROSITE" id="PS00107">
    <property type="entry name" value="PROTEIN_KINASE_ATP"/>
    <property type="match status" value="1"/>
</dbReference>
<dbReference type="InterPro" id="IPR017441">
    <property type="entry name" value="Protein_kinase_ATP_BS"/>
</dbReference>
<feature type="compositionally biased region" description="Gly residues" evidence="3">
    <location>
        <begin position="955"/>
        <end position="967"/>
    </location>
</feature>
<dbReference type="PROSITE" id="PS50011">
    <property type="entry name" value="PROTEIN_KINASE_DOM"/>
    <property type="match status" value="1"/>
</dbReference>
<dbReference type="RefSeq" id="XP_001697088.2">
    <property type="nucleotide sequence ID" value="XM_001697036.2"/>
</dbReference>
<evidence type="ECO:0000313" key="7">
    <source>
        <dbReference type="EMBL" id="PNW75198.1"/>
    </source>
</evidence>
<dbReference type="GO" id="GO:0030246">
    <property type="term" value="F:carbohydrate binding"/>
    <property type="evidence" value="ECO:0007669"/>
    <property type="project" value="UniProtKB-KW"/>
</dbReference>
<dbReference type="AlphaFoldDB" id="A0A2K3D3T5"/>
<feature type="transmembrane region" description="Helical" evidence="4">
    <location>
        <begin position="713"/>
        <end position="739"/>
    </location>
</feature>
<name>A0A2K3D3T5_CHLRE</name>
<keyword evidence="4" id="KW-1133">Transmembrane helix</keyword>